<dbReference type="PANTHER" id="PTHR18870">
    <property type="entry name" value="PROTEIN TAG-278-RELATED"/>
    <property type="match status" value="1"/>
</dbReference>
<dbReference type="STRING" id="8022.A0A060YR51"/>
<reference evidence="3" key="2">
    <citation type="submission" date="2014-03" db="EMBL/GenBank/DDBJ databases">
        <authorList>
            <person name="Genoscope - CEA"/>
        </authorList>
    </citation>
    <scope>NUCLEOTIDE SEQUENCE</scope>
</reference>
<protein>
    <submittedName>
        <fullName evidence="3">Uncharacterized protein</fullName>
    </submittedName>
</protein>
<dbReference type="PANTHER" id="PTHR18870:SF7">
    <property type="entry name" value="PROTEIN FAM184A"/>
    <property type="match status" value="1"/>
</dbReference>
<dbReference type="PaxDb" id="8022-A0A060YR51"/>
<accession>A0A060YR51</accession>
<feature type="coiled-coil region" evidence="2">
    <location>
        <begin position="91"/>
        <end position="152"/>
    </location>
</feature>
<organism evidence="3 4">
    <name type="scientific">Oncorhynchus mykiss</name>
    <name type="common">Rainbow trout</name>
    <name type="synonym">Salmo gairdneri</name>
    <dbReference type="NCBI Taxonomy" id="8022"/>
    <lineage>
        <taxon>Eukaryota</taxon>
        <taxon>Metazoa</taxon>
        <taxon>Chordata</taxon>
        <taxon>Craniata</taxon>
        <taxon>Vertebrata</taxon>
        <taxon>Euteleostomi</taxon>
        <taxon>Actinopterygii</taxon>
        <taxon>Neopterygii</taxon>
        <taxon>Teleostei</taxon>
        <taxon>Protacanthopterygii</taxon>
        <taxon>Salmoniformes</taxon>
        <taxon>Salmonidae</taxon>
        <taxon>Salmoninae</taxon>
        <taxon>Oncorhynchus</taxon>
    </lineage>
</organism>
<dbReference type="Proteomes" id="UP000193380">
    <property type="component" value="Unassembled WGS sequence"/>
</dbReference>
<evidence type="ECO:0000313" key="4">
    <source>
        <dbReference type="Proteomes" id="UP000193380"/>
    </source>
</evidence>
<proteinExistence type="predicted"/>
<evidence type="ECO:0000313" key="3">
    <source>
        <dbReference type="EMBL" id="CDQ94298.1"/>
    </source>
</evidence>
<sequence length="207" mass="24447">MQLSQSQTSLQQLQAQFSQEREHLSQQLQELQLEHQRREHSLQEAHCCAMQDLEETRQHDLKKLEHRLRQQHHIELQSVREAHRHSIETLKQQSEQELQTLRFELEDEGKAMLASLRSELNHLHASAIEHLRQTHQQETAAAKLELENALENSRTQVRVTGTYWHSTYHLVNRDNGNNMDGPALVLLLDIGHEQQHCKKICWYCNRL</sequence>
<dbReference type="AlphaFoldDB" id="A0A060YR51"/>
<evidence type="ECO:0000256" key="1">
    <source>
        <dbReference type="ARBA" id="ARBA00023054"/>
    </source>
</evidence>
<evidence type="ECO:0000256" key="2">
    <source>
        <dbReference type="SAM" id="Coils"/>
    </source>
</evidence>
<keyword evidence="1 2" id="KW-0175">Coiled coil</keyword>
<name>A0A060YR51_ONCMY</name>
<feature type="coiled-coil region" evidence="2">
    <location>
        <begin position="10"/>
        <end position="41"/>
    </location>
</feature>
<reference evidence="3" key="1">
    <citation type="journal article" date="2014" name="Nat. Commun.">
        <title>The rainbow trout genome provides novel insights into evolution after whole-genome duplication in vertebrates.</title>
        <authorList>
            <person name="Berthelot C."/>
            <person name="Brunet F."/>
            <person name="Chalopin D."/>
            <person name="Juanchich A."/>
            <person name="Bernard M."/>
            <person name="Noel B."/>
            <person name="Bento P."/>
            <person name="Da Silva C."/>
            <person name="Labadie K."/>
            <person name="Alberti A."/>
            <person name="Aury J.M."/>
            <person name="Louis A."/>
            <person name="Dehais P."/>
            <person name="Bardou P."/>
            <person name="Montfort J."/>
            <person name="Klopp C."/>
            <person name="Cabau C."/>
            <person name="Gaspin C."/>
            <person name="Thorgaard G.H."/>
            <person name="Boussaha M."/>
            <person name="Quillet E."/>
            <person name="Guyomard R."/>
            <person name="Galiana D."/>
            <person name="Bobe J."/>
            <person name="Volff J.N."/>
            <person name="Genet C."/>
            <person name="Wincker P."/>
            <person name="Jaillon O."/>
            <person name="Roest Crollius H."/>
            <person name="Guiguen Y."/>
        </authorList>
    </citation>
    <scope>NUCLEOTIDE SEQUENCE [LARGE SCALE GENOMIC DNA]</scope>
</reference>
<gene>
    <name evidence="3" type="ORF">GSONMT00053494001</name>
</gene>
<dbReference type="EMBL" id="FR917302">
    <property type="protein sequence ID" value="CDQ94298.1"/>
    <property type="molecule type" value="Genomic_DNA"/>
</dbReference>